<evidence type="ECO:0000313" key="4">
    <source>
        <dbReference type="Proteomes" id="UP000298805"/>
    </source>
</evidence>
<evidence type="ECO:0000313" key="3">
    <source>
        <dbReference type="Proteomes" id="UP000272781"/>
    </source>
</evidence>
<sequence>MSTIYPLSYLPINPIQTVPVTFNYDYISHLESLGVTDYFLPSQFAQNPLFAQVDEFHQNIGILQTANNALDTILTYVDMLKNINNPTQDVLKEIADEINSVINNTTFDNLNVFSQTINIGDDKLNLSIPAFTPNTDIEKYEELLLKQKDNIFSALQNLSITTPLSTQNVNPVDFETFTSLLNSGTLLNAYNTELINPQTLELLL</sequence>
<keyword evidence="4" id="KW-1185">Reference proteome</keyword>
<name>A0AAJ4UYY6_9BACT</name>
<dbReference type="EMBL" id="RJVK01000001">
    <property type="protein sequence ID" value="ROR41134.1"/>
    <property type="molecule type" value="Genomic_DNA"/>
</dbReference>
<dbReference type="AlphaFoldDB" id="A0AAJ4UYY6"/>
<dbReference type="RefSeq" id="WP_123352030.1">
    <property type="nucleotide sequence ID" value="NZ_CP027432.2"/>
</dbReference>
<dbReference type="InterPro" id="IPR038315">
    <property type="entry name" value="FliS_cochap_sf"/>
</dbReference>
<evidence type="ECO:0000313" key="1">
    <source>
        <dbReference type="EMBL" id="QCI28154.1"/>
    </source>
</evidence>
<organism evidence="2 3">
    <name type="scientific">Caminibacter pacificus</name>
    <dbReference type="NCBI Taxonomy" id="1424653"/>
    <lineage>
        <taxon>Bacteria</taxon>
        <taxon>Pseudomonadati</taxon>
        <taxon>Campylobacterota</taxon>
        <taxon>Epsilonproteobacteria</taxon>
        <taxon>Nautiliales</taxon>
        <taxon>Nautiliaceae</taxon>
        <taxon>Caminibacter</taxon>
    </lineage>
</organism>
<dbReference type="Gene3D" id="3.30.1120.180">
    <property type="entry name" value="Flagellar FLiS export co-chaperone, HP1076"/>
    <property type="match status" value="1"/>
</dbReference>
<accession>A0AAJ4UYY6</accession>
<dbReference type="Proteomes" id="UP000272781">
    <property type="component" value="Unassembled WGS sequence"/>
</dbReference>
<evidence type="ECO:0000313" key="2">
    <source>
        <dbReference type="EMBL" id="ROR41134.1"/>
    </source>
</evidence>
<reference evidence="1" key="3">
    <citation type="submission" date="2019-06" db="EMBL/GenBank/DDBJ databases">
        <title>A comparative analysis of the Nautiliaceae.</title>
        <authorList>
            <person name="Grosche A."/>
            <person name="Smedile F."/>
            <person name="Vetriani C."/>
        </authorList>
    </citation>
    <scope>NUCLEOTIDE SEQUENCE</scope>
    <source>
        <strain evidence="1">TB6</strain>
    </source>
</reference>
<proteinExistence type="predicted"/>
<reference evidence="4" key="1">
    <citation type="submission" date="2018-03" db="EMBL/GenBank/DDBJ databases">
        <title>A comparative analysis of the Nautiliaceae.</title>
        <authorList>
            <person name="Grosche A."/>
            <person name="Smedile F."/>
            <person name="Vetriani C."/>
        </authorList>
    </citation>
    <scope>NUCLEOTIDE SEQUENCE [LARGE SCALE GENOMIC DNA]</scope>
    <source>
        <strain evidence="4">TB6</strain>
    </source>
</reference>
<dbReference type="Proteomes" id="UP000298805">
    <property type="component" value="Chromosome"/>
</dbReference>
<dbReference type="EMBL" id="CP027432">
    <property type="protein sequence ID" value="QCI28154.1"/>
    <property type="molecule type" value="Genomic_DNA"/>
</dbReference>
<protein>
    <submittedName>
        <fullName evidence="2">Uncharacterized protein</fullName>
    </submittedName>
</protein>
<reference evidence="2 3" key="2">
    <citation type="submission" date="2018-11" db="EMBL/GenBank/DDBJ databases">
        <title>Genomic Encyclopedia of Type Strains, Phase IV (KMG-IV): sequencing the most valuable type-strain genomes for metagenomic binning, comparative biology and taxonomic classification.</title>
        <authorList>
            <person name="Goeker M."/>
        </authorList>
    </citation>
    <scope>NUCLEOTIDE SEQUENCE [LARGE SCALE GENOMIC DNA]</scope>
    <source>
        <strain evidence="2 3">DSM 27783</strain>
    </source>
</reference>
<gene>
    <name evidence="1" type="ORF">C6V80_04040</name>
    <name evidence="2" type="ORF">EDC58_0618</name>
</gene>